<proteinExistence type="predicted"/>
<evidence type="ECO:0000313" key="2">
    <source>
        <dbReference type="EMBL" id="AVK75553.1"/>
    </source>
</evidence>
<accession>A0A2U7UAS8</accession>
<dbReference type="KEGG" id="vg:36844694"/>
<evidence type="ECO:0000256" key="1">
    <source>
        <dbReference type="SAM" id="MobiDB-lite"/>
    </source>
</evidence>
<dbReference type="RefSeq" id="YP_009483822.1">
    <property type="nucleotide sequence ID" value="NC_037667.1"/>
</dbReference>
<name>A0A2U7UAS8_9VIRU</name>
<feature type="compositionally biased region" description="Low complexity" evidence="1">
    <location>
        <begin position="9"/>
        <end position="22"/>
    </location>
</feature>
<protein>
    <submittedName>
        <fullName evidence="2">Uncharacterized protein</fullName>
    </submittedName>
</protein>
<sequence>MMRQTETKATSTCADASSMSSAAPAYKPVCKDYYQLSASWAPKQEALRLKCEAKDAKRCGERRSFYETRRPSAERQAIIARYLAKRGYRCRYEQQVACNAHTCKRLHDGIAVYW</sequence>
<reference evidence="2" key="1">
    <citation type="journal article" date="2018" name="Nat. Commun.">
        <title>Diversity and evolution of the emerging Pandoraviridae family.</title>
        <authorList>
            <person name="Legendre M."/>
            <person name="Fabre E."/>
            <person name="Poirot O."/>
            <person name="Jeudy S."/>
            <person name="Lartigue A."/>
            <person name="Alempic J.M."/>
            <person name="Beucher L."/>
            <person name="Philippe N."/>
            <person name="Bertaux L."/>
            <person name="Christo-Foroux E."/>
            <person name="Labadie K."/>
            <person name="Coute Y."/>
            <person name="Abergel C."/>
            <person name="Claverie J.M."/>
        </authorList>
    </citation>
    <scope>NUCLEOTIDE SEQUENCE [LARGE SCALE GENOMIC DNA]</scope>
    <source>
        <strain evidence="2">Quercus</strain>
    </source>
</reference>
<organism evidence="2">
    <name type="scientific">Pandoravirus quercus</name>
    <dbReference type="NCBI Taxonomy" id="2107709"/>
    <lineage>
        <taxon>Viruses</taxon>
        <taxon>Pandoravirus</taxon>
    </lineage>
</organism>
<feature type="region of interest" description="Disordered" evidence="1">
    <location>
        <begin position="1"/>
        <end position="22"/>
    </location>
</feature>
<dbReference type="Proteomes" id="UP000248852">
    <property type="component" value="Segment"/>
</dbReference>
<gene>
    <name evidence="2" type="ORF">pqer_cds_1131</name>
</gene>
<dbReference type="GeneID" id="36844694"/>
<dbReference type="EMBL" id="MG011689">
    <property type="protein sequence ID" value="AVK75553.1"/>
    <property type="molecule type" value="Genomic_DNA"/>
</dbReference>